<gene>
    <name evidence="7" type="ORF">ALTATR162_LOCUS2326</name>
</gene>
<proteinExistence type="predicted"/>
<evidence type="ECO:0000256" key="2">
    <source>
        <dbReference type="ARBA" id="ARBA00022448"/>
    </source>
</evidence>
<evidence type="ECO:0000313" key="7">
    <source>
        <dbReference type="EMBL" id="CAG5149253.1"/>
    </source>
</evidence>
<evidence type="ECO:0000256" key="3">
    <source>
        <dbReference type="ARBA" id="ARBA00022692"/>
    </source>
</evidence>
<keyword evidence="5 6" id="KW-0472">Membrane</keyword>
<sequence length="270" mass="30295">MANEKKNVRPPSLPRRSKRRRGTIPLYIYLEVESSSQFLHRILQKVNARLLPTTAIIYLLCYLDRSNIGIAHILNADTRDDNLSTNNISAFDFAIALMVFPVAYSLFEAPSNLALKMLSPKRWFGFLNIAFGVFCVGILVFFFLPNYPEHAGWLTEEEKVLQVRRMGIHSNASESKISWEDAKGTLLTWHFYGHYVAYLAVACGVSSLSLFSPTAVRGLGYRSLDTQLYTVPPYTIAYVVTVADRYKSRGIVAAESIVVGTIVYAVVGKI</sequence>
<dbReference type="Gene3D" id="1.20.1250.20">
    <property type="entry name" value="MFS general substrate transporter like domains"/>
    <property type="match status" value="1"/>
</dbReference>
<evidence type="ECO:0000256" key="1">
    <source>
        <dbReference type="ARBA" id="ARBA00004141"/>
    </source>
</evidence>
<dbReference type="EMBL" id="CAJRGZ010000015">
    <property type="protein sequence ID" value="CAG5149253.1"/>
    <property type="molecule type" value="Genomic_DNA"/>
</dbReference>
<evidence type="ECO:0000313" key="8">
    <source>
        <dbReference type="Proteomes" id="UP000676310"/>
    </source>
</evidence>
<dbReference type="Proteomes" id="UP000676310">
    <property type="component" value="Unassembled WGS sequence"/>
</dbReference>
<keyword evidence="4 6" id="KW-1133">Transmembrane helix</keyword>
<organism evidence="7 8">
    <name type="scientific">Alternaria atra</name>
    <dbReference type="NCBI Taxonomy" id="119953"/>
    <lineage>
        <taxon>Eukaryota</taxon>
        <taxon>Fungi</taxon>
        <taxon>Dikarya</taxon>
        <taxon>Ascomycota</taxon>
        <taxon>Pezizomycotina</taxon>
        <taxon>Dothideomycetes</taxon>
        <taxon>Pleosporomycetidae</taxon>
        <taxon>Pleosporales</taxon>
        <taxon>Pleosporineae</taxon>
        <taxon>Pleosporaceae</taxon>
        <taxon>Alternaria</taxon>
        <taxon>Alternaria sect. Ulocladioides</taxon>
    </lineage>
</organism>
<evidence type="ECO:0000256" key="6">
    <source>
        <dbReference type="SAM" id="Phobius"/>
    </source>
</evidence>
<feature type="transmembrane region" description="Helical" evidence="6">
    <location>
        <begin position="88"/>
        <end position="107"/>
    </location>
</feature>
<protein>
    <submittedName>
        <fullName evidence="7">Uncharacterized protein</fullName>
    </submittedName>
</protein>
<feature type="transmembrane region" description="Helical" evidence="6">
    <location>
        <begin position="195"/>
        <end position="216"/>
    </location>
</feature>
<keyword evidence="3 6" id="KW-0812">Transmembrane</keyword>
<accession>A0A8J2MX83</accession>
<dbReference type="InterPro" id="IPR036259">
    <property type="entry name" value="MFS_trans_sf"/>
</dbReference>
<dbReference type="GO" id="GO:0022857">
    <property type="term" value="F:transmembrane transporter activity"/>
    <property type="evidence" value="ECO:0007669"/>
    <property type="project" value="TreeGrafter"/>
</dbReference>
<keyword evidence="8" id="KW-1185">Reference proteome</keyword>
<keyword evidence="2" id="KW-0813">Transport</keyword>
<evidence type="ECO:0000256" key="4">
    <source>
        <dbReference type="ARBA" id="ARBA00022989"/>
    </source>
</evidence>
<dbReference type="PANTHER" id="PTHR43791">
    <property type="entry name" value="PERMEASE-RELATED"/>
    <property type="match status" value="1"/>
</dbReference>
<dbReference type="PANTHER" id="PTHR43791:SF49">
    <property type="entry name" value="TRANSPORTER, PUTATIVE (AFU_ORTHOLOGUE AFUA_4G04250)-RELATED"/>
    <property type="match status" value="1"/>
</dbReference>
<comment type="caution">
    <text evidence="7">The sequence shown here is derived from an EMBL/GenBank/DDBJ whole genome shotgun (WGS) entry which is preliminary data.</text>
</comment>
<reference evidence="7" key="1">
    <citation type="submission" date="2021-05" db="EMBL/GenBank/DDBJ databases">
        <authorList>
            <person name="Stam R."/>
        </authorList>
    </citation>
    <scope>NUCLEOTIDE SEQUENCE</scope>
    <source>
        <strain evidence="7">CS162</strain>
    </source>
</reference>
<dbReference type="GO" id="GO:0016020">
    <property type="term" value="C:membrane"/>
    <property type="evidence" value="ECO:0007669"/>
    <property type="project" value="UniProtKB-SubCell"/>
</dbReference>
<dbReference type="AlphaFoldDB" id="A0A8J2MX83"/>
<dbReference type="SUPFAM" id="SSF103473">
    <property type="entry name" value="MFS general substrate transporter"/>
    <property type="match status" value="2"/>
</dbReference>
<dbReference type="RefSeq" id="XP_043165865.1">
    <property type="nucleotide sequence ID" value="XM_043309930.1"/>
</dbReference>
<dbReference type="OrthoDB" id="3639251at2759"/>
<name>A0A8J2MX83_9PLEO</name>
<comment type="subcellular location">
    <subcellularLocation>
        <location evidence="1">Membrane</location>
        <topology evidence="1">Multi-pass membrane protein</topology>
    </subcellularLocation>
</comment>
<feature type="transmembrane region" description="Helical" evidence="6">
    <location>
        <begin position="123"/>
        <end position="144"/>
    </location>
</feature>
<dbReference type="GeneID" id="67013759"/>
<evidence type="ECO:0000256" key="5">
    <source>
        <dbReference type="ARBA" id="ARBA00023136"/>
    </source>
</evidence>